<dbReference type="Gene3D" id="3.40.50.360">
    <property type="match status" value="1"/>
</dbReference>
<gene>
    <name evidence="4" type="ORF">CPY51_19460</name>
</gene>
<dbReference type="EMBL" id="PCDP01000038">
    <property type="protein sequence ID" value="PZM12267.1"/>
    <property type="molecule type" value="Genomic_DNA"/>
</dbReference>
<dbReference type="SUPFAM" id="SSF52218">
    <property type="entry name" value="Flavoproteins"/>
    <property type="match status" value="1"/>
</dbReference>
<dbReference type="Proteomes" id="UP000248925">
    <property type="component" value="Unassembled WGS sequence"/>
</dbReference>
<feature type="domain" description="Flavodoxin-like fold" evidence="3">
    <location>
        <begin position="1"/>
        <end position="191"/>
    </location>
</feature>
<dbReference type="Pfam" id="PF02525">
    <property type="entry name" value="Flavodoxin_2"/>
    <property type="match status" value="1"/>
</dbReference>
<evidence type="ECO:0000259" key="3">
    <source>
        <dbReference type="Pfam" id="PF02525"/>
    </source>
</evidence>
<accession>A0A2W4CGP2</accession>
<dbReference type="AlphaFoldDB" id="A0A2W4CGP2"/>
<organism evidence="4 5">
    <name type="scientific">Rhizobium tubonense</name>
    <dbReference type="NCBI Taxonomy" id="484088"/>
    <lineage>
        <taxon>Bacteria</taxon>
        <taxon>Pseudomonadati</taxon>
        <taxon>Pseudomonadota</taxon>
        <taxon>Alphaproteobacteria</taxon>
        <taxon>Hyphomicrobiales</taxon>
        <taxon>Rhizobiaceae</taxon>
        <taxon>Rhizobium/Agrobacterium group</taxon>
        <taxon>Rhizobium</taxon>
    </lineage>
</organism>
<comment type="similarity">
    <text evidence="1">Belongs to the NAD(P)H dehydrogenase (quinone) family.</text>
</comment>
<evidence type="ECO:0000256" key="1">
    <source>
        <dbReference type="ARBA" id="ARBA00006252"/>
    </source>
</evidence>
<dbReference type="InterPro" id="IPR003680">
    <property type="entry name" value="Flavodoxin_fold"/>
</dbReference>
<evidence type="ECO:0000256" key="2">
    <source>
        <dbReference type="ARBA" id="ARBA00023002"/>
    </source>
</evidence>
<sequence>MRILLVLAHPLEDSFAAAVADTARKALQAGGHEVDWLDLYRVDFDPRLSPAERRGYFTEPYEVSGLSDMTSRLKAADGLVLVFPQWWFNFPAILKGFFDRVLAPGIAFRPDPAGGRILPQLTNIRHFWALTTTGSPWWVVHLYMGNPVRRLLKRGIANFCSKRLSFRMLTLHDMDRATDAKRKAHLARVSKAVAAIR</sequence>
<dbReference type="OrthoDB" id="9798454at2"/>
<dbReference type="GO" id="GO:0003955">
    <property type="term" value="F:NAD(P)H dehydrogenase (quinone) activity"/>
    <property type="evidence" value="ECO:0007669"/>
    <property type="project" value="TreeGrafter"/>
</dbReference>
<proteinExistence type="inferred from homology"/>
<dbReference type="GO" id="GO:0005829">
    <property type="term" value="C:cytosol"/>
    <property type="evidence" value="ECO:0007669"/>
    <property type="project" value="TreeGrafter"/>
</dbReference>
<comment type="caution">
    <text evidence="4">The sequence shown here is derived from an EMBL/GenBank/DDBJ whole genome shotgun (WGS) entry which is preliminary data.</text>
</comment>
<keyword evidence="5" id="KW-1185">Reference proteome</keyword>
<protein>
    <submittedName>
        <fullName evidence="4">NAD(P)H dehydrogenase</fullName>
    </submittedName>
</protein>
<keyword evidence="2" id="KW-0560">Oxidoreductase</keyword>
<dbReference type="PANTHER" id="PTHR10204">
    <property type="entry name" value="NAD P H OXIDOREDUCTASE-RELATED"/>
    <property type="match status" value="1"/>
</dbReference>
<evidence type="ECO:0000313" key="4">
    <source>
        <dbReference type="EMBL" id="PZM12267.1"/>
    </source>
</evidence>
<reference evidence="4 5" key="1">
    <citation type="journal article" date="2018" name="Sci. Rep.">
        <title>Rhizobium tumorigenes sp. nov., a novel plant tumorigenic bacterium isolated from cane gall tumors on thornless blackberry.</title>
        <authorList>
            <person name="Kuzmanovi N."/>
            <person name="Smalla K."/>
            <person name="Gronow S."/>
            <person name="PuBawska J."/>
        </authorList>
    </citation>
    <scope>NUCLEOTIDE SEQUENCE [LARGE SCALE GENOMIC DNA]</scope>
    <source>
        <strain evidence="4 5">CCBAU 85046</strain>
    </source>
</reference>
<dbReference type="InterPro" id="IPR051545">
    <property type="entry name" value="NAD(P)H_dehydrogenase_qn"/>
</dbReference>
<dbReference type="PANTHER" id="PTHR10204:SF34">
    <property type="entry name" value="NAD(P)H DEHYDROGENASE [QUINONE] 1 ISOFORM 1"/>
    <property type="match status" value="1"/>
</dbReference>
<name>A0A2W4CGP2_9HYPH</name>
<dbReference type="RefSeq" id="WP_111161880.1">
    <property type="nucleotide sequence ID" value="NZ_PCDP01000038.1"/>
</dbReference>
<dbReference type="InterPro" id="IPR029039">
    <property type="entry name" value="Flavoprotein-like_sf"/>
</dbReference>
<evidence type="ECO:0000313" key="5">
    <source>
        <dbReference type="Proteomes" id="UP000248925"/>
    </source>
</evidence>